<organism evidence="1 2">
    <name type="scientific">Amycolatopsis tucumanensis</name>
    <dbReference type="NCBI Taxonomy" id="401106"/>
    <lineage>
        <taxon>Bacteria</taxon>
        <taxon>Bacillati</taxon>
        <taxon>Actinomycetota</taxon>
        <taxon>Actinomycetes</taxon>
        <taxon>Pseudonocardiales</taxon>
        <taxon>Pseudonocardiaceae</taxon>
        <taxon>Amycolatopsis</taxon>
    </lineage>
</organism>
<dbReference type="Proteomes" id="UP001501624">
    <property type="component" value="Unassembled WGS sequence"/>
</dbReference>
<gene>
    <name evidence="1" type="ORF">GCM10022380_88380</name>
</gene>
<evidence type="ECO:0000313" key="1">
    <source>
        <dbReference type="EMBL" id="GAA3857346.1"/>
    </source>
</evidence>
<dbReference type="EMBL" id="BAABCM010000027">
    <property type="protein sequence ID" value="GAA3857346.1"/>
    <property type="molecule type" value="Genomic_DNA"/>
</dbReference>
<reference evidence="2" key="1">
    <citation type="journal article" date="2019" name="Int. J. Syst. Evol. Microbiol.">
        <title>The Global Catalogue of Microorganisms (GCM) 10K type strain sequencing project: providing services to taxonomists for standard genome sequencing and annotation.</title>
        <authorList>
            <consortium name="The Broad Institute Genomics Platform"/>
            <consortium name="The Broad Institute Genome Sequencing Center for Infectious Disease"/>
            <person name="Wu L."/>
            <person name="Ma J."/>
        </authorList>
    </citation>
    <scope>NUCLEOTIDE SEQUENCE [LARGE SCALE GENOMIC DNA]</scope>
    <source>
        <strain evidence="2">JCM 17017</strain>
    </source>
</reference>
<keyword evidence="2" id="KW-1185">Reference proteome</keyword>
<accession>A0ABP7JWU5</accession>
<protein>
    <submittedName>
        <fullName evidence="1">Uncharacterized protein</fullName>
    </submittedName>
</protein>
<sequence length="44" mass="4878">MRTANRGLAETVVVAVAGLAGLRQIDGTMRVRETWRSRCDAEPY</sequence>
<comment type="caution">
    <text evidence="1">The sequence shown here is derived from an EMBL/GenBank/DDBJ whole genome shotgun (WGS) entry which is preliminary data.</text>
</comment>
<evidence type="ECO:0000313" key="2">
    <source>
        <dbReference type="Proteomes" id="UP001501624"/>
    </source>
</evidence>
<name>A0ABP7JWU5_9PSEU</name>
<dbReference type="RefSeq" id="WP_272883933.1">
    <property type="nucleotide sequence ID" value="NZ_BAABCM010000027.1"/>
</dbReference>
<proteinExistence type="predicted"/>